<dbReference type="Proteomes" id="UP000824161">
    <property type="component" value="Unassembled WGS sequence"/>
</dbReference>
<comment type="caution">
    <text evidence="1">The sequence shown here is derived from an EMBL/GenBank/DDBJ whole genome shotgun (WGS) entry which is preliminary data.</text>
</comment>
<protein>
    <submittedName>
        <fullName evidence="1">Uncharacterized protein</fullName>
    </submittedName>
</protein>
<proteinExistence type="predicted"/>
<sequence length="87" mass="10535">MCITEEEFRQEHKRAMEVLEEFKVLECSLDLQMEKIDAKTVRFFKKKSGDAHKRKRRRSSLEAEWGMFDFSIEEFFDDPFCQEGDIF</sequence>
<gene>
    <name evidence="1" type="ORF">IAC44_02905</name>
</gene>
<accession>A0A9D1H8U1</accession>
<organism evidence="1 2">
    <name type="scientific">Candidatus Merdimorpha stercoravium</name>
    <dbReference type="NCBI Taxonomy" id="2840863"/>
    <lineage>
        <taxon>Bacteria</taxon>
        <taxon>Pseudomonadati</taxon>
        <taxon>Bacteroidota</taxon>
        <taxon>Flavobacteriia</taxon>
        <taxon>Flavobacteriales</taxon>
        <taxon>Candidatus Merdimorpha</taxon>
    </lineage>
</organism>
<dbReference type="AlphaFoldDB" id="A0A9D1H8U1"/>
<dbReference type="EMBL" id="DVLY01000065">
    <property type="protein sequence ID" value="HIT97765.1"/>
    <property type="molecule type" value="Genomic_DNA"/>
</dbReference>
<name>A0A9D1H8U1_9FLAO</name>
<reference evidence="1" key="1">
    <citation type="submission" date="2020-10" db="EMBL/GenBank/DDBJ databases">
        <authorList>
            <person name="Gilroy R."/>
        </authorList>
    </citation>
    <scope>NUCLEOTIDE SEQUENCE</scope>
    <source>
        <strain evidence="1">1383</strain>
    </source>
</reference>
<reference evidence="1" key="2">
    <citation type="journal article" date="2021" name="PeerJ">
        <title>Extensive microbial diversity within the chicken gut microbiome revealed by metagenomics and culture.</title>
        <authorList>
            <person name="Gilroy R."/>
            <person name="Ravi A."/>
            <person name="Getino M."/>
            <person name="Pursley I."/>
            <person name="Horton D.L."/>
            <person name="Alikhan N.F."/>
            <person name="Baker D."/>
            <person name="Gharbi K."/>
            <person name="Hall N."/>
            <person name="Watson M."/>
            <person name="Adriaenssens E.M."/>
            <person name="Foster-Nyarko E."/>
            <person name="Jarju S."/>
            <person name="Secka A."/>
            <person name="Antonio M."/>
            <person name="Oren A."/>
            <person name="Chaudhuri R.R."/>
            <person name="La Ragione R."/>
            <person name="Hildebrand F."/>
            <person name="Pallen M.J."/>
        </authorList>
    </citation>
    <scope>NUCLEOTIDE SEQUENCE</scope>
    <source>
        <strain evidence="1">1383</strain>
    </source>
</reference>
<evidence type="ECO:0000313" key="1">
    <source>
        <dbReference type="EMBL" id="HIT97765.1"/>
    </source>
</evidence>
<evidence type="ECO:0000313" key="2">
    <source>
        <dbReference type="Proteomes" id="UP000824161"/>
    </source>
</evidence>